<keyword evidence="4 7" id="KW-0812">Transmembrane</keyword>
<evidence type="ECO:0000256" key="6">
    <source>
        <dbReference type="ARBA" id="ARBA00023136"/>
    </source>
</evidence>
<name>A0A0N4YWG1_NIPBR</name>
<evidence type="ECO:0000313" key="11">
    <source>
        <dbReference type="Proteomes" id="UP000271162"/>
    </source>
</evidence>
<keyword evidence="5 7" id="KW-1133">Transmembrane helix</keyword>
<evidence type="ECO:0000256" key="2">
    <source>
        <dbReference type="ARBA" id="ARBA00005814"/>
    </source>
</evidence>
<dbReference type="Gene3D" id="3.40.50.300">
    <property type="entry name" value="P-loop containing nucleotide triphosphate hydrolases"/>
    <property type="match status" value="1"/>
</dbReference>
<feature type="domain" description="ABC-2 type transporter transmembrane" evidence="9">
    <location>
        <begin position="261"/>
        <end position="398"/>
    </location>
</feature>
<dbReference type="GO" id="GO:0140359">
    <property type="term" value="F:ABC-type transporter activity"/>
    <property type="evidence" value="ECO:0007669"/>
    <property type="project" value="InterPro"/>
</dbReference>
<comment type="subcellular location">
    <subcellularLocation>
        <location evidence="1">Membrane</location>
        <topology evidence="1">Multi-pass membrane protein</topology>
    </subcellularLocation>
</comment>
<dbReference type="InterPro" id="IPR003439">
    <property type="entry name" value="ABC_transporter-like_ATP-bd"/>
</dbReference>
<dbReference type="GO" id="GO:0016887">
    <property type="term" value="F:ATP hydrolysis activity"/>
    <property type="evidence" value="ECO:0007669"/>
    <property type="project" value="InterPro"/>
</dbReference>
<accession>A0A0N4YWG1</accession>
<dbReference type="Pfam" id="PF01061">
    <property type="entry name" value="ABC2_membrane"/>
    <property type="match status" value="1"/>
</dbReference>
<evidence type="ECO:0000259" key="9">
    <source>
        <dbReference type="Pfam" id="PF01061"/>
    </source>
</evidence>
<keyword evidence="3" id="KW-0813">Transport</keyword>
<feature type="transmembrane region" description="Helical" evidence="7">
    <location>
        <begin position="249"/>
        <end position="268"/>
    </location>
</feature>
<evidence type="ECO:0000313" key="12">
    <source>
        <dbReference type="WBParaSite" id="NBR_0002158301-mRNA-1"/>
    </source>
</evidence>
<dbReference type="Pfam" id="PF00005">
    <property type="entry name" value="ABC_tran"/>
    <property type="match status" value="1"/>
</dbReference>
<feature type="transmembrane region" description="Helical" evidence="7">
    <location>
        <begin position="381"/>
        <end position="401"/>
    </location>
</feature>
<dbReference type="SUPFAM" id="SSF52540">
    <property type="entry name" value="P-loop containing nucleoside triphosphate hydrolases"/>
    <property type="match status" value="1"/>
</dbReference>
<dbReference type="InterPro" id="IPR050352">
    <property type="entry name" value="ABCG_transporters"/>
</dbReference>
<dbReference type="OMA" id="HSISICA"/>
<dbReference type="Proteomes" id="UP000271162">
    <property type="component" value="Unassembled WGS sequence"/>
</dbReference>
<feature type="transmembrane region" description="Helical" evidence="7">
    <location>
        <begin position="346"/>
        <end position="374"/>
    </location>
</feature>
<feature type="domain" description="ABC transporter" evidence="8">
    <location>
        <begin position="1"/>
        <end position="136"/>
    </location>
</feature>
<keyword evidence="6 7" id="KW-0472">Membrane</keyword>
<dbReference type="PANTHER" id="PTHR48041:SF84">
    <property type="entry name" value="ABC TRANSPORTER DOMAIN-CONTAINING PROTEIN"/>
    <property type="match status" value="1"/>
</dbReference>
<protein>
    <submittedName>
        <fullName evidence="12">ABC transporter domain-containing protein</fullName>
    </submittedName>
</protein>
<dbReference type="WBParaSite" id="NBR_0002158301-mRNA-1">
    <property type="protein sequence ID" value="NBR_0002158301-mRNA-1"/>
    <property type="gene ID" value="NBR_0002158301"/>
</dbReference>
<dbReference type="GO" id="GO:0005886">
    <property type="term" value="C:plasma membrane"/>
    <property type="evidence" value="ECO:0007669"/>
    <property type="project" value="TreeGrafter"/>
</dbReference>
<reference evidence="10 11" key="2">
    <citation type="submission" date="2018-11" db="EMBL/GenBank/DDBJ databases">
        <authorList>
            <consortium name="Pathogen Informatics"/>
        </authorList>
    </citation>
    <scope>NUCLEOTIDE SEQUENCE [LARGE SCALE GENOMIC DNA]</scope>
</reference>
<dbReference type="AlphaFoldDB" id="A0A0N4YWG1"/>
<dbReference type="InterPro" id="IPR027417">
    <property type="entry name" value="P-loop_NTPase"/>
</dbReference>
<evidence type="ECO:0000259" key="8">
    <source>
        <dbReference type="Pfam" id="PF00005"/>
    </source>
</evidence>
<evidence type="ECO:0000256" key="1">
    <source>
        <dbReference type="ARBA" id="ARBA00004141"/>
    </source>
</evidence>
<organism evidence="12">
    <name type="scientific">Nippostrongylus brasiliensis</name>
    <name type="common">Rat hookworm</name>
    <dbReference type="NCBI Taxonomy" id="27835"/>
    <lineage>
        <taxon>Eukaryota</taxon>
        <taxon>Metazoa</taxon>
        <taxon>Ecdysozoa</taxon>
        <taxon>Nematoda</taxon>
        <taxon>Chromadorea</taxon>
        <taxon>Rhabditida</taxon>
        <taxon>Rhabditina</taxon>
        <taxon>Rhabditomorpha</taxon>
        <taxon>Strongyloidea</taxon>
        <taxon>Heligmosomidae</taxon>
        <taxon>Nippostrongylus</taxon>
    </lineage>
</organism>
<dbReference type="GO" id="GO:0005524">
    <property type="term" value="F:ATP binding"/>
    <property type="evidence" value="ECO:0007669"/>
    <property type="project" value="InterPro"/>
</dbReference>
<evidence type="ECO:0000256" key="7">
    <source>
        <dbReference type="SAM" id="Phobius"/>
    </source>
</evidence>
<feature type="transmembrane region" description="Helical" evidence="7">
    <location>
        <begin position="321"/>
        <end position="340"/>
    </location>
</feature>
<reference evidence="12" key="1">
    <citation type="submission" date="2017-02" db="UniProtKB">
        <authorList>
            <consortium name="WormBaseParasite"/>
        </authorList>
    </citation>
    <scope>IDENTIFICATION</scope>
</reference>
<dbReference type="PANTHER" id="PTHR48041">
    <property type="entry name" value="ABC TRANSPORTER G FAMILY MEMBER 28"/>
    <property type="match status" value="1"/>
</dbReference>
<dbReference type="EMBL" id="UYSL01026551">
    <property type="protein sequence ID" value="VDL85614.1"/>
    <property type="molecule type" value="Genomic_DNA"/>
</dbReference>
<evidence type="ECO:0000256" key="3">
    <source>
        <dbReference type="ARBA" id="ARBA00022448"/>
    </source>
</evidence>
<dbReference type="STRING" id="27835.A0A0N4YWG1"/>
<keyword evidence="11" id="KW-1185">Reference proteome</keyword>
<evidence type="ECO:0000256" key="4">
    <source>
        <dbReference type="ARBA" id="ARBA00022692"/>
    </source>
</evidence>
<comment type="similarity">
    <text evidence="2">Belongs to the ABC transporter superfamily. ABCG family. Eye pigment precursor importer (TC 3.A.1.204) subfamily.</text>
</comment>
<evidence type="ECO:0000313" key="10">
    <source>
        <dbReference type="EMBL" id="VDL85614.1"/>
    </source>
</evidence>
<proteinExistence type="inferred from homology"/>
<sequence length="453" mass="50220">MGASGAGKTTLLNTFLCRNLKGLKVDGRVEVNGNCIGRDITAISGYAQQEEMFVGALTVREYLCIQARLRTNLSKEKRERRVNIIITQLGLRKCQNNKIGIVGVLKGISGGEARRLTFACELLSNPALLFCDEPTTGLDSFMAEHVVMILSKLAKSGRFASGRTAFFGSPREGIGFFEKCGYPCPRNYNPADLIIHTLAVVPHEEDVCRTRITSICDKFEAGEYGKILNEELANVKCTEVPPGRRRVNIGVQVAALLHSFLSMSLFFYEYLLKTPLSLVGIGNLNGALFYLVGELTYSTLFGILTCLPSDYPLVAKEYHDGIYYVFSYYLARVLSYLPLFSIDGLLMIYVCYWMVGFSSSLTQVLFATLISFLIEQSSSAFGVMLACACPSYPVSFSMLIGSSKVNFNLCKIQQFISGGCITCWSHSYAAVSDWRFVRKCWFASSLYQLDSIP</sequence>
<gene>
    <name evidence="10" type="ORF">NBR_LOCUS21584</name>
</gene>
<feature type="transmembrane region" description="Helical" evidence="7">
    <location>
        <begin position="288"/>
        <end position="309"/>
    </location>
</feature>
<dbReference type="InterPro" id="IPR013525">
    <property type="entry name" value="ABC2_TM"/>
</dbReference>
<evidence type="ECO:0000256" key="5">
    <source>
        <dbReference type="ARBA" id="ARBA00022989"/>
    </source>
</evidence>